<evidence type="ECO:0000313" key="3">
    <source>
        <dbReference type="EMBL" id="AWB20277.1"/>
    </source>
</evidence>
<proteinExistence type="predicted"/>
<dbReference type="SUPFAM" id="SSF51905">
    <property type="entry name" value="FAD/NAD(P)-binding domain"/>
    <property type="match status" value="1"/>
</dbReference>
<keyword evidence="4" id="KW-1185">Reference proteome</keyword>
<gene>
    <name evidence="3" type="ORF">DA075_04445</name>
</gene>
<evidence type="ECO:0000313" key="4">
    <source>
        <dbReference type="Proteomes" id="UP000244755"/>
    </source>
</evidence>
<dbReference type="SUPFAM" id="SSF54373">
    <property type="entry name" value="FAD-linked reductases, C-terminal domain"/>
    <property type="match status" value="1"/>
</dbReference>
<dbReference type="Gene3D" id="3.50.50.60">
    <property type="entry name" value="FAD/NAD(P)-binding domain"/>
    <property type="match status" value="2"/>
</dbReference>
<sequence length="409" mass="43190">MAIEAQPAARRAIIVGGSLGGLFAALLLRRSGWEVEVHERVAGGLSGRGAGIVTHPELFAVLARAGIARDEAEVGVAVSGRRVFGIDGALLAERALPQVLTAWGHLHGLLHQALPAIAYRSGRSLVRVEEAEDAVTAHFADGSTARGDLLVGADGIGSTVRTHHLPEVAPLYAGYVAWRGLVDEADLTDETRAALCDHFSFCLPPGEQMLGYPVAGEGRGGRRFNFVWYRPAAGPDLAGLLTDIDGLAQPLSIAPNRIRPEVIAGMRRDARRLLAPPFAEVVERTGQPFLQAIQDLETPRMALGRRTVILGDAAFVARPHVGMGVTKAAADADALARALDAHPHDLPAALSQFEAARLAVGRAVVLRARELGASMQAQILTPRERALAERHRSPEAVMAETAVAAGLAA</sequence>
<feature type="domain" description="FAD-binding" evidence="1">
    <location>
        <begin position="12"/>
        <end position="162"/>
    </location>
</feature>
<feature type="domain" description="2,6-dihydroxypyridine 3-monooxygenase substrate binding" evidence="2">
    <location>
        <begin position="172"/>
        <end position="295"/>
    </location>
</feature>
<dbReference type="InterPro" id="IPR036188">
    <property type="entry name" value="FAD/NAD-bd_sf"/>
</dbReference>
<dbReference type="PANTHER" id="PTHR47469:SF2">
    <property type="entry name" value="OS06G0597600 PROTEIN"/>
    <property type="match status" value="1"/>
</dbReference>
<dbReference type="KEGG" id="mee:DA075_04445"/>
<dbReference type="InterPro" id="IPR054707">
    <property type="entry name" value="DhpH_subs-bd"/>
</dbReference>
<dbReference type="AlphaFoldDB" id="A0A2R4WFG0"/>
<dbReference type="Proteomes" id="UP000244755">
    <property type="component" value="Chromosome 1"/>
</dbReference>
<protein>
    <submittedName>
        <fullName evidence="3">FAD-dependent oxidoreductase</fullName>
    </submittedName>
</protein>
<dbReference type="PANTHER" id="PTHR47469">
    <property type="entry name" value="MONOOXYGENASE-LIKE"/>
    <property type="match status" value="1"/>
</dbReference>
<dbReference type="EMBL" id="CP028843">
    <property type="protein sequence ID" value="AWB20277.1"/>
    <property type="molecule type" value="Genomic_DNA"/>
</dbReference>
<dbReference type="Pfam" id="PF22607">
    <property type="entry name" value="FAD_binding-like"/>
    <property type="match status" value="1"/>
</dbReference>
<dbReference type="NCBIfam" id="NF005566">
    <property type="entry name" value="PRK07236.1"/>
    <property type="match status" value="1"/>
</dbReference>
<evidence type="ECO:0000259" key="2">
    <source>
        <dbReference type="Pfam" id="PF22607"/>
    </source>
</evidence>
<name>A0A2R4WFG0_9HYPH</name>
<organism evidence="3 4">
    <name type="scientific">Methylobacterium currus</name>
    <dbReference type="NCBI Taxonomy" id="2051553"/>
    <lineage>
        <taxon>Bacteria</taxon>
        <taxon>Pseudomonadati</taxon>
        <taxon>Pseudomonadota</taxon>
        <taxon>Alphaproteobacteria</taxon>
        <taxon>Hyphomicrobiales</taxon>
        <taxon>Methylobacteriaceae</taxon>
        <taxon>Methylobacterium</taxon>
    </lineage>
</organism>
<dbReference type="GO" id="GO:0071949">
    <property type="term" value="F:FAD binding"/>
    <property type="evidence" value="ECO:0007669"/>
    <property type="project" value="InterPro"/>
</dbReference>
<dbReference type="InterPro" id="IPR002938">
    <property type="entry name" value="FAD-bd"/>
</dbReference>
<reference evidence="3 4" key="1">
    <citation type="submission" date="2018-04" db="EMBL/GenBank/DDBJ databases">
        <title>Methylobacterium sp. PR1016A genome.</title>
        <authorList>
            <person name="Park W."/>
        </authorList>
    </citation>
    <scope>NUCLEOTIDE SEQUENCE [LARGE SCALE GENOMIC DNA]</scope>
    <source>
        <strain evidence="3 4">PR1016A</strain>
    </source>
</reference>
<accession>A0A2R4WFG0</accession>
<dbReference type="Pfam" id="PF01494">
    <property type="entry name" value="FAD_binding_3"/>
    <property type="match status" value="1"/>
</dbReference>
<dbReference type="PRINTS" id="PR00420">
    <property type="entry name" value="RNGMNOXGNASE"/>
</dbReference>
<dbReference type="OrthoDB" id="5499180at2"/>
<dbReference type="InterPro" id="IPR053212">
    <property type="entry name" value="DHP_3-monooxygenase"/>
</dbReference>
<evidence type="ECO:0000259" key="1">
    <source>
        <dbReference type="Pfam" id="PF01494"/>
    </source>
</evidence>